<dbReference type="SUPFAM" id="SSF48295">
    <property type="entry name" value="TrpR-like"/>
    <property type="match status" value="1"/>
</dbReference>
<protein>
    <recommendedName>
        <fullName evidence="1">Chromosomal replication initiator DnaA C-terminal domain-containing protein</fullName>
    </recommendedName>
</protein>
<reference evidence="2 3" key="1">
    <citation type="submission" date="2014-09" db="EMBL/GenBank/DDBJ databases">
        <title>Draft genome of Bradyrhizobium japonicum Is-34.</title>
        <authorList>
            <person name="Tsurumaru H."/>
            <person name="Yamakawa T."/>
            <person name="Hashimoto S."/>
            <person name="Okizaki K."/>
            <person name="Kanesaki Y."/>
            <person name="Yoshikawa H."/>
            <person name="Yajima S."/>
        </authorList>
    </citation>
    <scope>NUCLEOTIDE SEQUENCE [LARGE SCALE GENOMIC DNA]</scope>
    <source>
        <strain evidence="2 3">Is-34</strain>
    </source>
</reference>
<dbReference type="EMBL" id="JRPN01000042">
    <property type="protein sequence ID" value="KGT73667.1"/>
    <property type="molecule type" value="Genomic_DNA"/>
</dbReference>
<evidence type="ECO:0000259" key="1">
    <source>
        <dbReference type="SMART" id="SM00760"/>
    </source>
</evidence>
<dbReference type="GO" id="GO:0006275">
    <property type="term" value="P:regulation of DNA replication"/>
    <property type="evidence" value="ECO:0007669"/>
    <property type="project" value="InterPro"/>
</dbReference>
<dbReference type="InterPro" id="IPR010921">
    <property type="entry name" value="Trp_repressor/repl_initiator"/>
</dbReference>
<dbReference type="InterPro" id="IPR013159">
    <property type="entry name" value="DnaA_C"/>
</dbReference>
<gene>
    <name evidence="2" type="ORF">MA20_42690</name>
</gene>
<dbReference type="Gene3D" id="1.10.1750.10">
    <property type="match status" value="1"/>
</dbReference>
<dbReference type="GO" id="GO:0006270">
    <property type="term" value="P:DNA replication initiation"/>
    <property type="evidence" value="ECO:0007669"/>
    <property type="project" value="InterPro"/>
</dbReference>
<sequence length="224" mass="24615">MSTALVPVRERSFAQELSTHYRAVRARLGAPETVPALPPARRELILAEAWVPLDVIDRLAPTVSPRTSAALQVRPTHLLTVDSHTVRDIVPRRHGCVEFKGRALADDALQYARRRTVIAYLAAVKANPGGPRLTMIRHAAAIAFKIDSNVLISAGRQKALQQGRQFAMCMARTLTDASLGQVGRAFGGRDHTTAHHAFKKLRPALLDLLAEIYDGASCEVRPWH</sequence>
<dbReference type="GO" id="GO:0043565">
    <property type="term" value="F:sequence-specific DNA binding"/>
    <property type="evidence" value="ECO:0007669"/>
    <property type="project" value="InterPro"/>
</dbReference>
<accession>A0A0A3XGV9</accession>
<dbReference type="RefSeq" id="WP_041960481.1">
    <property type="nucleotide sequence ID" value="NZ_JRPN01000042.1"/>
</dbReference>
<proteinExistence type="predicted"/>
<dbReference type="SMART" id="SM00760">
    <property type="entry name" value="Bac_DnaA_C"/>
    <property type="match status" value="1"/>
</dbReference>
<feature type="domain" description="Chromosomal replication initiator DnaA C-terminal" evidence="1">
    <location>
        <begin position="132"/>
        <end position="201"/>
    </location>
</feature>
<evidence type="ECO:0000313" key="2">
    <source>
        <dbReference type="EMBL" id="KGT73667.1"/>
    </source>
</evidence>
<evidence type="ECO:0000313" key="3">
    <source>
        <dbReference type="Proteomes" id="UP000030377"/>
    </source>
</evidence>
<dbReference type="GO" id="GO:0005524">
    <property type="term" value="F:ATP binding"/>
    <property type="evidence" value="ECO:0007669"/>
    <property type="project" value="InterPro"/>
</dbReference>
<name>A0A0A3XGV9_BRAJP</name>
<dbReference type="CDD" id="cd06571">
    <property type="entry name" value="Bac_DnaA_C"/>
    <property type="match status" value="1"/>
</dbReference>
<dbReference type="PANTHER" id="PTHR30050:SF4">
    <property type="entry name" value="ATP-BINDING PROTEIN RV3427C IN INSERTION SEQUENCE-RELATED"/>
    <property type="match status" value="1"/>
</dbReference>
<organism evidence="2 3">
    <name type="scientific">Bradyrhizobium japonicum</name>
    <dbReference type="NCBI Taxonomy" id="375"/>
    <lineage>
        <taxon>Bacteria</taxon>
        <taxon>Pseudomonadati</taxon>
        <taxon>Pseudomonadota</taxon>
        <taxon>Alphaproteobacteria</taxon>
        <taxon>Hyphomicrobiales</taxon>
        <taxon>Nitrobacteraceae</taxon>
        <taxon>Bradyrhizobium</taxon>
    </lineage>
</organism>
<dbReference type="AlphaFoldDB" id="A0A0A3XGV9"/>
<dbReference type="Proteomes" id="UP000030377">
    <property type="component" value="Unassembled WGS sequence"/>
</dbReference>
<dbReference type="Pfam" id="PF08299">
    <property type="entry name" value="Bac_DnaA_C"/>
    <property type="match status" value="1"/>
</dbReference>
<comment type="caution">
    <text evidence="2">The sequence shown here is derived from an EMBL/GenBank/DDBJ whole genome shotgun (WGS) entry which is preliminary data.</text>
</comment>
<dbReference type="PANTHER" id="PTHR30050">
    <property type="entry name" value="CHROMOSOMAL REPLICATION INITIATOR PROTEIN DNAA"/>
    <property type="match status" value="1"/>
</dbReference>